<accession>A0ABT6DKX7</accession>
<dbReference type="EMBL" id="JANRMI010000001">
    <property type="protein sequence ID" value="MDG0815763.1"/>
    <property type="molecule type" value="Genomic_DNA"/>
</dbReference>
<comment type="caution">
    <text evidence="3">The sequence shown here is derived from an EMBL/GenBank/DDBJ whole genome shotgun (WGS) entry which is preliminary data.</text>
</comment>
<protein>
    <submittedName>
        <fullName evidence="3">Uncharacterized protein</fullName>
    </submittedName>
</protein>
<evidence type="ECO:0000256" key="1">
    <source>
        <dbReference type="SAM" id="MobiDB-lite"/>
    </source>
</evidence>
<feature type="signal peptide" evidence="2">
    <location>
        <begin position="1"/>
        <end position="20"/>
    </location>
</feature>
<feature type="chain" id="PRO_5047531199" evidence="2">
    <location>
        <begin position="21"/>
        <end position="150"/>
    </location>
</feature>
<dbReference type="RefSeq" id="WP_277577233.1">
    <property type="nucleotide sequence ID" value="NZ_JANRMI010000001.1"/>
</dbReference>
<gene>
    <name evidence="3" type="ORF">NWE73_05285</name>
</gene>
<keyword evidence="4" id="KW-1185">Reference proteome</keyword>
<feature type="region of interest" description="Disordered" evidence="1">
    <location>
        <begin position="23"/>
        <end position="47"/>
    </location>
</feature>
<sequence length="150" mass="15915">MKAKLILAIGMCITAGTSLADTEHAESHEEVNSSVGPDKGITEADEHDGVKLSSEAIKNFELKTQILSGAAPWEIPSSAILTAGEEVNIYRLRNGFYKRIDFNLISKSGSSLKVNSKDLVKGDAVVMTGVGFLRTAEITAFGGAPEGHSH</sequence>
<dbReference type="Proteomes" id="UP001152321">
    <property type="component" value="Unassembled WGS sequence"/>
</dbReference>
<evidence type="ECO:0000313" key="3">
    <source>
        <dbReference type="EMBL" id="MDG0815763.1"/>
    </source>
</evidence>
<proteinExistence type="predicted"/>
<evidence type="ECO:0000313" key="4">
    <source>
        <dbReference type="Proteomes" id="UP001152321"/>
    </source>
</evidence>
<name>A0ABT6DKX7_9BACT</name>
<evidence type="ECO:0000256" key="2">
    <source>
        <dbReference type="SAM" id="SignalP"/>
    </source>
</evidence>
<organism evidence="3 4">
    <name type="scientific">Bdellovibrio svalbardensis</name>
    <dbReference type="NCBI Taxonomy" id="2972972"/>
    <lineage>
        <taxon>Bacteria</taxon>
        <taxon>Pseudomonadati</taxon>
        <taxon>Bdellovibrionota</taxon>
        <taxon>Bdellovibrionia</taxon>
        <taxon>Bdellovibrionales</taxon>
        <taxon>Pseudobdellovibrionaceae</taxon>
        <taxon>Bdellovibrio</taxon>
    </lineage>
</organism>
<reference evidence="3" key="1">
    <citation type="submission" date="2022-08" db="EMBL/GenBank/DDBJ databases">
        <title>Novel Bdellovibrio Species Isolated from Svalbard: Designation Bdellovibrio svalbardensis.</title>
        <authorList>
            <person name="Mitchell R.J."/>
            <person name="Choi S.Y."/>
        </authorList>
    </citation>
    <scope>NUCLEOTIDE SEQUENCE</scope>
    <source>
        <strain evidence="3">PAP01</strain>
    </source>
</reference>
<keyword evidence="2" id="KW-0732">Signal</keyword>